<gene>
    <name evidence="3" type="ORF">PAM7066_02592</name>
</gene>
<dbReference type="InterPro" id="IPR013974">
    <property type="entry name" value="SAF"/>
</dbReference>
<dbReference type="InterPro" id="IPR031571">
    <property type="entry name" value="RcpC_dom"/>
</dbReference>
<evidence type="ECO:0000313" key="4">
    <source>
        <dbReference type="Proteomes" id="UP000193870"/>
    </source>
</evidence>
<dbReference type="SMART" id="SM00858">
    <property type="entry name" value="SAF"/>
    <property type="match status" value="1"/>
</dbReference>
<dbReference type="InterPro" id="IPR017592">
    <property type="entry name" value="Pilus_assmbl_Flp-typ_CpaB"/>
</dbReference>
<feature type="chain" id="PRO_5010984969" description="SAF domain-containing protein" evidence="1">
    <location>
        <begin position="20"/>
        <end position="274"/>
    </location>
</feature>
<dbReference type="Pfam" id="PF08666">
    <property type="entry name" value="SAF"/>
    <property type="match status" value="1"/>
</dbReference>
<dbReference type="OrthoDB" id="163768at2"/>
<dbReference type="CDD" id="cd11614">
    <property type="entry name" value="SAF_CpaB_FlgA_like"/>
    <property type="match status" value="1"/>
</dbReference>
<keyword evidence="4" id="KW-1185">Reference proteome</keyword>
<dbReference type="Proteomes" id="UP000193870">
    <property type="component" value="Unassembled WGS sequence"/>
</dbReference>
<evidence type="ECO:0000256" key="1">
    <source>
        <dbReference type="SAM" id="SignalP"/>
    </source>
</evidence>
<proteinExistence type="predicted"/>
<evidence type="ECO:0000313" key="3">
    <source>
        <dbReference type="EMBL" id="SLN54715.1"/>
    </source>
</evidence>
<organism evidence="3 4">
    <name type="scientific">Palleronia marisminoris</name>
    <dbReference type="NCBI Taxonomy" id="315423"/>
    <lineage>
        <taxon>Bacteria</taxon>
        <taxon>Pseudomonadati</taxon>
        <taxon>Pseudomonadota</taxon>
        <taxon>Alphaproteobacteria</taxon>
        <taxon>Rhodobacterales</taxon>
        <taxon>Roseobacteraceae</taxon>
        <taxon>Palleronia</taxon>
    </lineage>
</organism>
<feature type="domain" description="SAF" evidence="2">
    <location>
        <begin position="41"/>
        <end position="109"/>
    </location>
</feature>
<dbReference type="RefSeq" id="WP_085854590.1">
    <property type="nucleotide sequence ID" value="NZ_FOPF01000007.1"/>
</dbReference>
<reference evidence="3 4" key="1">
    <citation type="submission" date="2017-03" db="EMBL/GenBank/DDBJ databases">
        <authorList>
            <person name="Afonso C.L."/>
            <person name="Miller P.J."/>
            <person name="Scott M.A."/>
            <person name="Spackman E."/>
            <person name="Goraichik I."/>
            <person name="Dimitrov K.M."/>
            <person name="Suarez D.L."/>
            <person name="Swayne D.E."/>
        </authorList>
    </citation>
    <scope>NUCLEOTIDE SEQUENCE [LARGE SCALE GENOMIC DNA]</scope>
    <source>
        <strain evidence="3 4">CECT 7066</strain>
    </source>
</reference>
<name>A0A1Y5T2Y4_9RHOB</name>
<feature type="signal peptide" evidence="1">
    <location>
        <begin position="1"/>
        <end position="19"/>
    </location>
</feature>
<evidence type="ECO:0000259" key="2">
    <source>
        <dbReference type="SMART" id="SM00858"/>
    </source>
</evidence>
<dbReference type="AlphaFoldDB" id="A0A1Y5T2Y4"/>
<accession>A0A1Y5T2Y4</accession>
<dbReference type="STRING" id="315423.SAMN04488020_107119"/>
<sequence>MRIIFAAVLLAGLSLASFAVFLAKDYMSTLQADQATAVPMTKVIAVKRDVSYGEPLAKDDLKFIELPTGNIPAGIFTDVDAMFPEGFDVQRTVLRAMATNEPVLAIKVTGPGEDAGVATRLSEGMRAFAIRVDVASGVSGFLRPNDRVDLFWTGALPGKNGEATRLIDTNVRIVAVDQSTDAERSQAVVARTITVEATPRQVASFAQAQSSGSLSLALVGALDQSVSEMVEIDQRELLGIIDEPVVAEIPRPKTCSIRTRRGSEVVEMPIPCTN</sequence>
<protein>
    <recommendedName>
        <fullName evidence="2">SAF domain-containing protein</fullName>
    </recommendedName>
</protein>
<dbReference type="EMBL" id="FWFV01000007">
    <property type="protein sequence ID" value="SLN54715.1"/>
    <property type="molecule type" value="Genomic_DNA"/>
</dbReference>
<dbReference type="Pfam" id="PF16976">
    <property type="entry name" value="RcpC"/>
    <property type="match status" value="1"/>
</dbReference>
<keyword evidence="1" id="KW-0732">Signal</keyword>
<dbReference type="NCBIfam" id="TIGR03177">
    <property type="entry name" value="pilus_cpaB"/>
    <property type="match status" value="1"/>
</dbReference>